<evidence type="ECO:0000313" key="3">
    <source>
        <dbReference type="EMBL" id="KAK4206724.1"/>
    </source>
</evidence>
<feature type="non-terminal residue" evidence="3">
    <location>
        <position position="423"/>
    </location>
</feature>
<dbReference type="Proteomes" id="UP001301769">
    <property type="component" value="Unassembled WGS sequence"/>
</dbReference>
<protein>
    <submittedName>
        <fullName evidence="3">NACHT domain-containing protein</fullName>
    </submittedName>
</protein>
<dbReference type="PANTHER" id="PTHR10622">
    <property type="entry name" value="HET DOMAIN-CONTAINING PROTEIN"/>
    <property type="match status" value="1"/>
</dbReference>
<dbReference type="InterPro" id="IPR010730">
    <property type="entry name" value="HET"/>
</dbReference>
<dbReference type="Pfam" id="PF06985">
    <property type="entry name" value="HET"/>
    <property type="match status" value="1"/>
</dbReference>
<dbReference type="SUPFAM" id="SSF52540">
    <property type="entry name" value="P-loop containing nucleoside triphosphate hydrolases"/>
    <property type="match status" value="1"/>
</dbReference>
<dbReference type="Pfam" id="PF24883">
    <property type="entry name" value="NPHP3_N"/>
    <property type="match status" value="1"/>
</dbReference>
<comment type="caution">
    <text evidence="3">The sequence shown here is derived from an EMBL/GenBank/DDBJ whole genome shotgun (WGS) entry which is preliminary data.</text>
</comment>
<evidence type="ECO:0000259" key="2">
    <source>
        <dbReference type="PROSITE" id="PS50837"/>
    </source>
</evidence>
<accession>A0AAN7B1E3</accession>
<evidence type="ECO:0000256" key="1">
    <source>
        <dbReference type="ARBA" id="ARBA00022737"/>
    </source>
</evidence>
<keyword evidence="1" id="KW-0677">Repeat</keyword>
<gene>
    <name evidence="3" type="ORF">QBC37DRAFT_393272</name>
</gene>
<dbReference type="AlphaFoldDB" id="A0AAN7B1E3"/>
<dbReference type="EMBL" id="MU858360">
    <property type="protein sequence ID" value="KAK4206724.1"/>
    <property type="molecule type" value="Genomic_DNA"/>
</dbReference>
<dbReference type="Gene3D" id="3.40.50.300">
    <property type="entry name" value="P-loop containing nucleotide triphosphate hydrolases"/>
    <property type="match status" value="1"/>
</dbReference>
<feature type="domain" description="NACHT" evidence="2">
    <location>
        <begin position="274"/>
        <end position="423"/>
    </location>
</feature>
<evidence type="ECO:0000313" key="4">
    <source>
        <dbReference type="Proteomes" id="UP001301769"/>
    </source>
</evidence>
<name>A0AAN7B1E3_9PEZI</name>
<dbReference type="PANTHER" id="PTHR10622:SF11">
    <property type="entry name" value="HET-DOMAIN-CONTAINING PROTEIN"/>
    <property type="match status" value="1"/>
</dbReference>
<dbReference type="InterPro" id="IPR007111">
    <property type="entry name" value="NACHT_NTPase"/>
</dbReference>
<dbReference type="PROSITE" id="PS50837">
    <property type="entry name" value="NACHT"/>
    <property type="match status" value="1"/>
</dbReference>
<proteinExistence type="predicted"/>
<dbReference type="InterPro" id="IPR056884">
    <property type="entry name" value="NPHP3-like_N"/>
</dbReference>
<sequence>MWLLERDPTGEFRLTKHPPNDEIPEIPPYAILSHTWGDEEVLFGDLAGGTAKNKAGYAKIQFCGEQAERDGLRYFWVDTCCIDKSDAGELQHALNSMFQWYRNAAKCYVYLAEVSTRKRDADGSSKWDLNLRGCRWFTRGWTLQELIAPAIVEFFSKEGGRLGDKKSLEKEIHNITGIPRRALQGSPLSDFSVTERMKWIEKRNTKYEEDKVYSLFGIFDVHMPLAKLWPADPRDPRDEKKRIELAKGGLLADAYRWVFDNPDFKRWRQLAESRLLWIKGDPGKGKTMLLCGIINELERPITINGGNLAYFFCQAADSRINNATSVLRGLIYLLVQRQPRLLSHLPENTYPSDDAMAWIVLSKTLIEMLEDPNLKVTYLVIDALDECMIDQQKLLSLIVQISSISASVKCIVSSRNWLQIEEQ</sequence>
<organism evidence="3 4">
    <name type="scientific">Rhypophila decipiens</name>
    <dbReference type="NCBI Taxonomy" id="261697"/>
    <lineage>
        <taxon>Eukaryota</taxon>
        <taxon>Fungi</taxon>
        <taxon>Dikarya</taxon>
        <taxon>Ascomycota</taxon>
        <taxon>Pezizomycotina</taxon>
        <taxon>Sordariomycetes</taxon>
        <taxon>Sordariomycetidae</taxon>
        <taxon>Sordariales</taxon>
        <taxon>Naviculisporaceae</taxon>
        <taxon>Rhypophila</taxon>
    </lineage>
</organism>
<dbReference type="InterPro" id="IPR027417">
    <property type="entry name" value="P-loop_NTPase"/>
</dbReference>
<keyword evidence="4" id="KW-1185">Reference proteome</keyword>
<reference evidence="3" key="2">
    <citation type="submission" date="2023-05" db="EMBL/GenBank/DDBJ databases">
        <authorList>
            <consortium name="Lawrence Berkeley National Laboratory"/>
            <person name="Steindorff A."/>
            <person name="Hensen N."/>
            <person name="Bonometti L."/>
            <person name="Westerberg I."/>
            <person name="Brannstrom I.O."/>
            <person name="Guillou S."/>
            <person name="Cros-Aarteil S."/>
            <person name="Calhoun S."/>
            <person name="Haridas S."/>
            <person name="Kuo A."/>
            <person name="Mondo S."/>
            <person name="Pangilinan J."/>
            <person name="Riley R."/>
            <person name="Labutti K."/>
            <person name="Andreopoulos B."/>
            <person name="Lipzen A."/>
            <person name="Chen C."/>
            <person name="Yanf M."/>
            <person name="Daum C."/>
            <person name="Ng V."/>
            <person name="Clum A."/>
            <person name="Ohm R."/>
            <person name="Martin F."/>
            <person name="Silar P."/>
            <person name="Natvig D."/>
            <person name="Lalanne C."/>
            <person name="Gautier V."/>
            <person name="Ament-Velasquez S.L."/>
            <person name="Kruys A."/>
            <person name="Hutchinson M.I."/>
            <person name="Powell A.J."/>
            <person name="Barry K."/>
            <person name="Miller A.N."/>
            <person name="Grigoriev I.V."/>
            <person name="Debuchy R."/>
            <person name="Gladieux P."/>
            <person name="Thoren M.H."/>
            <person name="Johannesson H."/>
        </authorList>
    </citation>
    <scope>NUCLEOTIDE SEQUENCE</scope>
    <source>
        <strain evidence="3">PSN293</strain>
    </source>
</reference>
<reference evidence="3" key="1">
    <citation type="journal article" date="2023" name="Mol. Phylogenet. Evol.">
        <title>Genome-scale phylogeny and comparative genomics of the fungal order Sordariales.</title>
        <authorList>
            <person name="Hensen N."/>
            <person name="Bonometti L."/>
            <person name="Westerberg I."/>
            <person name="Brannstrom I.O."/>
            <person name="Guillou S."/>
            <person name="Cros-Aarteil S."/>
            <person name="Calhoun S."/>
            <person name="Haridas S."/>
            <person name="Kuo A."/>
            <person name="Mondo S."/>
            <person name="Pangilinan J."/>
            <person name="Riley R."/>
            <person name="LaButti K."/>
            <person name="Andreopoulos B."/>
            <person name="Lipzen A."/>
            <person name="Chen C."/>
            <person name="Yan M."/>
            <person name="Daum C."/>
            <person name="Ng V."/>
            <person name="Clum A."/>
            <person name="Steindorff A."/>
            <person name="Ohm R.A."/>
            <person name="Martin F."/>
            <person name="Silar P."/>
            <person name="Natvig D.O."/>
            <person name="Lalanne C."/>
            <person name="Gautier V."/>
            <person name="Ament-Velasquez S.L."/>
            <person name="Kruys A."/>
            <person name="Hutchinson M.I."/>
            <person name="Powell A.J."/>
            <person name="Barry K."/>
            <person name="Miller A.N."/>
            <person name="Grigoriev I.V."/>
            <person name="Debuchy R."/>
            <person name="Gladieux P."/>
            <person name="Hiltunen Thoren M."/>
            <person name="Johannesson H."/>
        </authorList>
    </citation>
    <scope>NUCLEOTIDE SEQUENCE</scope>
    <source>
        <strain evidence="3">PSN293</strain>
    </source>
</reference>